<dbReference type="SMART" id="SM00895">
    <property type="entry name" value="FCD"/>
    <property type="match status" value="1"/>
</dbReference>
<dbReference type="SUPFAM" id="SSF46785">
    <property type="entry name" value="Winged helix' DNA-binding domain"/>
    <property type="match status" value="1"/>
</dbReference>
<evidence type="ECO:0000256" key="3">
    <source>
        <dbReference type="ARBA" id="ARBA00023163"/>
    </source>
</evidence>
<feature type="domain" description="HTH gntR-type" evidence="5">
    <location>
        <begin position="25"/>
        <end position="92"/>
    </location>
</feature>
<dbReference type="Proteomes" id="UP000052022">
    <property type="component" value="Unassembled WGS sequence"/>
</dbReference>
<dbReference type="AlphaFoldDB" id="A0A0P1G1P9"/>
<dbReference type="InterPro" id="IPR036390">
    <property type="entry name" value="WH_DNA-bd_sf"/>
</dbReference>
<evidence type="ECO:0000313" key="6">
    <source>
        <dbReference type="EMBL" id="CUH75679.1"/>
    </source>
</evidence>
<evidence type="ECO:0000259" key="5">
    <source>
        <dbReference type="PROSITE" id="PS50949"/>
    </source>
</evidence>
<reference evidence="6 7" key="1">
    <citation type="submission" date="2015-09" db="EMBL/GenBank/DDBJ databases">
        <authorList>
            <consortium name="Swine Surveillance"/>
        </authorList>
    </citation>
    <scope>NUCLEOTIDE SEQUENCE [LARGE SCALE GENOMIC DNA]</scope>
    <source>
        <strain evidence="6 7">CECT 7557</strain>
    </source>
</reference>
<dbReference type="OrthoDB" id="8638122at2"/>
<name>A0A0P1G1P9_9RHOB</name>
<dbReference type="PANTHER" id="PTHR43537:SF41">
    <property type="entry name" value="TRANSCRIPTIONAL REGULATORY PROTEIN"/>
    <property type="match status" value="1"/>
</dbReference>
<dbReference type="InterPro" id="IPR000524">
    <property type="entry name" value="Tscrpt_reg_HTH_GntR"/>
</dbReference>
<dbReference type="RefSeq" id="WP_082626490.1">
    <property type="nucleotide sequence ID" value="NZ_CYSD01000012.1"/>
</dbReference>
<evidence type="ECO:0000313" key="7">
    <source>
        <dbReference type="Proteomes" id="UP000052022"/>
    </source>
</evidence>
<evidence type="ECO:0000256" key="4">
    <source>
        <dbReference type="SAM" id="MobiDB-lite"/>
    </source>
</evidence>
<accession>A0A0P1G1P9</accession>
<dbReference type="STRING" id="928856.SAMN04488049_103275"/>
<dbReference type="Gene3D" id="1.10.10.10">
    <property type="entry name" value="Winged helix-like DNA-binding domain superfamily/Winged helix DNA-binding domain"/>
    <property type="match status" value="1"/>
</dbReference>
<dbReference type="CDD" id="cd07377">
    <property type="entry name" value="WHTH_GntR"/>
    <property type="match status" value="1"/>
</dbReference>
<sequence length="233" mass="25845">MKTQSQDKAPSPGNSQPRQTAARGDSAATVVFDALRKAIVEGELADGVPLRQDDLARQFNTSRIPVREAISRLEEQGLAKSQRFKGAVVAGLSAAELGEIYEFRALVEPEVMRRAVKNLTPALLDEAESFFDKMEDASDMRDWAELNRSFHATLYAPSGLTYHLDALQRAMDKVHRYLTIDFLGEEALSQSNADHRMICQACREGDADRAAELTRSHIKAASASLQSRIGRRR</sequence>
<gene>
    <name evidence="6" type="primary">ydfH_1</name>
    <name evidence="6" type="ORF">TRM7557_00508</name>
</gene>
<keyword evidence="7" id="KW-1185">Reference proteome</keyword>
<dbReference type="Gene3D" id="1.20.120.530">
    <property type="entry name" value="GntR ligand-binding domain-like"/>
    <property type="match status" value="1"/>
</dbReference>
<evidence type="ECO:0000256" key="2">
    <source>
        <dbReference type="ARBA" id="ARBA00023125"/>
    </source>
</evidence>
<dbReference type="InterPro" id="IPR011711">
    <property type="entry name" value="GntR_C"/>
</dbReference>
<feature type="compositionally biased region" description="Polar residues" evidence="4">
    <location>
        <begin position="1"/>
        <end position="19"/>
    </location>
</feature>
<dbReference type="Pfam" id="PF07729">
    <property type="entry name" value="FCD"/>
    <property type="match status" value="1"/>
</dbReference>
<dbReference type="SUPFAM" id="SSF48008">
    <property type="entry name" value="GntR ligand-binding domain-like"/>
    <property type="match status" value="1"/>
</dbReference>
<proteinExistence type="predicted"/>
<dbReference type="EMBL" id="CYSD01000012">
    <property type="protein sequence ID" value="CUH75679.1"/>
    <property type="molecule type" value="Genomic_DNA"/>
</dbReference>
<evidence type="ECO:0000256" key="1">
    <source>
        <dbReference type="ARBA" id="ARBA00023015"/>
    </source>
</evidence>
<protein>
    <submittedName>
        <fullName evidence="6">Putative HTH-type transcriptional regulator YdfH</fullName>
    </submittedName>
</protein>
<feature type="region of interest" description="Disordered" evidence="4">
    <location>
        <begin position="1"/>
        <end position="25"/>
    </location>
</feature>
<dbReference type="SMART" id="SM00345">
    <property type="entry name" value="HTH_GNTR"/>
    <property type="match status" value="1"/>
</dbReference>
<keyword evidence="2" id="KW-0238">DNA-binding</keyword>
<dbReference type="GO" id="GO:0003700">
    <property type="term" value="F:DNA-binding transcription factor activity"/>
    <property type="evidence" value="ECO:0007669"/>
    <property type="project" value="InterPro"/>
</dbReference>
<keyword evidence="1" id="KW-0805">Transcription regulation</keyword>
<organism evidence="6 7">
    <name type="scientific">Tritonibacter multivorans</name>
    <dbReference type="NCBI Taxonomy" id="928856"/>
    <lineage>
        <taxon>Bacteria</taxon>
        <taxon>Pseudomonadati</taxon>
        <taxon>Pseudomonadota</taxon>
        <taxon>Alphaproteobacteria</taxon>
        <taxon>Rhodobacterales</taxon>
        <taxon>Paracoccaceae</taxon>
        <taxon>Tritonibacter</taxon>
    </lineage>
</organism>
<dbReference type="GO" id="GO:0003677">
    <property type="term" value="F:DNA binding"/>
    <property type="evidence" value="ECO:0007669"/>
    <property type="project" value="UniProtKB-KW"/>
</dbReference>
<dbReference type="Pfam" id="PF00392">
    <property type="entry name" value="GntR"/>
    <property type="match status" value="1"/>
</dbReference>
<dbReference type="InterPro" id="IPR008920">
    <property type="entry name" value="TF_FadR/GntR_C"/>
</dbReference>
<dbReference type="PROSITE" id="PS50949">
    <property type="entry name" value="HTH_GNTR"/>
    <property type="match status" value="1"/>
</dbReference>
<dbReference type="InterPro" id="IPR036388">
    <property type="entry name" value="WH-like_DNA-bd_sf"/>
</dbReference>
<dbReference type="PANTHER" id="PTHR43537">
    <property type="entry name" value="TRANSCRIPTIONAL REGULATOR, GNTR FAMILY"/>
    <property type="match status" value="1"/>
</dbReference>
<keyword evidence="3" id="KW-0804">Transcription</keyword>